<dbReference type="InterPro" id="IPR041612">
    <property type="entry name" value="YfiR_C"/>
</dbReference>
<dbReference type="KEGG" id="far:ABE41_014880"/>
<keyword evidence="2 4" id="KW-0238">DNA-binding</keyword>
<dbReference type="PROSITE" id="PS50977">
    <property type="entry name" value="HTH_TETR_2"/>
    <property type="match status" value="1"/>
</dbReference>
<evidence type="ECO:0000313" key="7">
    <source>
        <dbReference type="Proteomes" id="UP000077412"/>
    </source>
</evidence>
<accession>A0A1B1Z7A7</accession>
<keyword evidence="7" id="KW-1185">Reference proteome</keyword>
<name>A0A1B1Z7A7_9BACL</name>
<protein>
    <recommendedName>
        <fullName evidence="5">HTH tetR-type domain-containing protein</fullName>
    </recommendedName>
</protein>
<dbReference type="PRINTS" id="PR00455">
    <property type="entry name" value="HTHTETR"/>
</dbReference>
<keyword evidence="3" id="KW-0804">Transcription</keyword>
<dbReference type="SUPFAM" id="SSF46689">
    <property type="entry name" value="Homeodomain-like"/>
    <property type="match status" value="1"/>
</dbReference>
<dbReference type="InterPro" id="IPR036271">
    <property type="entry name" value="Tet_transcr_reg_TetR-rel_C_sf"/>
</dbReference>
<organism evidence="6 7">
    <name type="scientific">Fictibacillus arsenicus</name>
    <dbReference type="NCBI Taxonomy" id="255247"/>
    <lineage>
        <taxon>Bacteria</taxon>
        <taxon>Bacillati</taxon>
        <taxon>Bacillota</taxon>
        <taxon>Bacilli</taxon>
        <taxon>Bacillales</taxon>
        <taxon>Fictibacillaceae</taxon>
        <taxon>Fictibacillus</taxon>
    </lineage>
</organism>
<sequence>MSPKVTESHKEERKRSILEAAKKIFIKKGYEAFVMQDVIDAVDLSRGGVYSYFSSKEDLFLSILEDSNRTYSKEIKDIAKHPSIWNSLVKDFEDYKSADDTEDLFGAVQIEYFLINRLLPEKKIYMKERYEFAIEHLMNLFDEGVKKGEFNPKYPLDTIARYFITFNDGINIATIFLNKKDLNFNAQIDIFLSHLASMLGVKHQ</sequence>
<dbReference type="Proteomes" id="UP000077412">
    <property type="component" value="Chromosome"/>
</dbReference>
<dbReference type="PANTHER" id="PTHR47506:SF6">
    <property type="entry name" value="HTH-TYPE TRANSCRIPTIONAL REPRESSOR NEMR"/>
    <property type="match status" value="1"/>
</dbReference>
<dbReference type="Gene3D" id="1.10.10.60">
    <property type="entry name" value="Homeodomain-like"/>
    <property type="match status" value="1"/>
</dbReference>
<dbReference type="RefSeq" id="WP_066291884.1">
    <property type="nucleotide sequence ID" value="NZ_CP016761.1"/>
</dbReference>
<dbReference type="GO" id="GO:0003677">
    <property type="term" value="F:DNA binding"/>
    <property type="evidence" value="ECO:0007669"/>
    <property type="project" value="UniProtKB-UniRule"/>
</dbReference>
<dbReference type="InterPro" id="IPR009057">
    <property type="entry name" value="Homeodomain-like_sf"/>
</dbReference>
<proteinExistence type="predicted"/>
<dbReference type="InterPro" id="IPR001647">
    <property type="entry name" value="HTH_TetR"/>
</dbReference>
<gene>
    <name evidence="6" type="ORF">ABE41_014880</name>
</gene>
<dbReference type="PANTHER" id="PTHR47506">
    <property type="entry name" value="TRANSCRIPTIONAL REGULATORY PROTEIN"/>
    <property type="match status" value="1"/>
</dbReference>
<evidence type="ECO:0000259" key="5">
    <source>
        <dbReference type="PROSITE" id="PS50977"/>
    </source>
</evidence>
<dbReference type="Pfam" id="PF00440">
    <property type="entry name" value="TetR_N"/>
    <property type="match status" value="1"/>
</dbReference>
<dbReference type="Pfam" id="PF17922">
    <property type="entry name" value="TetR_C_17"/>
    <property type="match status" value="1"/>
</dbReference>
<evidence type="ECO:0000256" key="4">
    <source>
        <dbReference type="PROSITE-ProRule" id="PRU00335"/>
    </source>
</evidence>
<dbReference type="EMBL" id="CP016761">
    <property type="protein sequence ID" value="ANX13291.1"/>
    <property type="molecule type" value="Genomic_DNA"/>
</dbReference>
<evidence type="ECO:0000256" key="3">
    <source>
        <dbReference type="ARBA" id="ARBA00023163"/>
    </source>
</evidence>
<dbReference type="OrthoDB" id="9814703at2"/>
<reference evidence="6 7" key="1">
    <citation type="submission" date="2016-08" db="EMBL/GenBank/DDBJ databases">
        <title>Complete genome sequence of Fictibacillus arsenicus G25-54, a strain with toxicity to nematodes and a potential arsenic-resistance activity.</title>
        <authorList>
            <person name="Zheng Z."/>
        </authorList>
    </citation>
    <scope>NUCLEOTIDE SEQUENCE [LARGE SCALE GENOMIC DNA]</scope>
    <source>
        <strain evidence="6 7">G25-54</strain>
    </source>
</reference>
<feature type="DNA-binding region" description="H-T-H motif" evidence="4">
    <location>
        <begin position="34"/>
        <end position="53"/>
    </location>
</feature>
<keyword evidence="1" id="KW-0805">Transcription regulation</keyword>
<dbReference type="SUPFAM" id="SSF48498">
    <property type="entry name" value="Tetracyclin repressor-like, C-terminal domain"/>
    <property type="match status" value="1"/>
</dbReference>
<dbReference type="STRING" id="255247.ABE41_014880"/>
<feature type="domain" description="HTH tetR-type" evidence="5">
    <location>
        <begin position="11"/>
        <end position="71"/>
    </location>
</feature>
<evidence type="ECO:0000256" key="2">
    <source>
        <dbReference type="ARBA" id="ARBA00023125"/>
    </source>
</evidence>
<evidence type="ECO:0000313" key="6">
    <source>
        <dbReference type="EMBL" id="ANX13291.1"/>
    </source>
</evidence>
<dbReference type="Gene3D" id="1.10.357.10">
    <property type="entry name" value="Tetracycline Repressor, domain 2"/>
    <property type="match status" value="1"/>
</dbReference>
<evidence type="ECO:0000256" key="1">
    <source>
        <dbReference type="ARBA" id="ARBA00023015"/>
    </source>
</evidence>
<dbReference type="AlphaFoldDB" id="A0A1B1Z7A7"/>